<dbReference type="EMBL" id="JACIEC010000001">
    <property type="protein sequence ID" value="MBB4142789.1"/>
    <property type="molecule type" value="Genomic_DNA"/>
</dbReference>
<proteinExistence type="predicted"/>
<accession>A0A7W6LE91</accession>
<evidence type="ECO:0008006" key="3">
    <source>
        <dbReference type="Google" id="ProtNLM"/>
    </source>
</evidence>
<dbReference type="Pfam" id="PF04365">
    <property type="entry name" value="BrnT_toxin"/>
    <property type="match status" value="1"/>
</dbReference>
<dbReference type="Gene3D" id="3.10.450.530">
    <property type="entry name" value="Ribonuclease toxin, BrnT, of type II toxin-antitoxin system"/>
    <property type="match status" value="1"/>
</dbReference>
<organism evidence="1 2">
    <name type="scientific">Rhizobium rhizoryzae</name>
    <dbReference type="NCBI Taxonomy" id="451876"/>
    <lineage>
        <taxon>Bacteria</taxon>
        <taxon>Pseudomonadati</taxon>
        <taxon>Pseudomonadota</taxon>
        <taxon>Alphaproteobacteria</taxon>
        <taxon>Hyphomicrobiales</taxon>
        <taxon>Rhizobiaceae</taxon>
        <taxon>Rhizobium/Agrobacterium group</taxon>
        <taxon>Rhizobium</taxon>
    </lineage>
</organism>
<sequence>MLKIVWDERKRLVNLEKHGLDFEDVIDFEWSSAKIVQGTTDDFGRRRLKAIGRFRDGTTVVIFAHLGTEAISIISFRHAGSRERVWYNGYDT</sequence>
<dbReference type="AlphaFoldDB" id="A0A7W6LE91"/>
<dbReference type="RefSeq" id="WP_165136753.1">
    <property type="nucleotide sequence ID" value="NZ_CP049250.1"/>
</dbReference>
<comment type="caution">
    <text evidence="1">The sequence shown here is derived from an EMBL/GenBank/DDBJ whole genome shotgun (WGS) entry which is preliminary data.</text>
</comment>
<dbReference type="Proteomes" id="UP000519897">
    <property type="component" value="Unassembled WGS sequence"/>
</dbReference>
<name>A0A7W6LE91_9HYPH</name>
<keyword evidence="2" id="KW-1185">Reference proteome</keyword>
<reference evidence="1 2" key="1">
    <citation type="submission" date="2020-08" db="EMBL/GenBank/DDBJ databases">
        <title>Genomic Encyclopedia of Type Strains, Phase IV (KMG-IV): sequencing the most valuable type-strain genomes for metagenomic binning, comparative biology and taxonomic classification.</title>
        <authorList>
            <person name="Goeker M."/>
        </authorList>
    </citation>
    <scope>NUCLEOTIDE SEQUENCE [LARGE SCALE GENOMIC DNA]</scope>
    <source>
        <strain evidence="1 2">DSM 29514</strain>
    </source>
</reference>
<protein>
    <recommendedName>
        <fullName evidence="3">BrnT family toxin</fullName>
    </recommendedName>
</protein>
<dbReference type="InterPro" id="IPR038573">
    <property type="entry name" value="BrnT_sf"/>
</dbReference>
<evidence type="ECO:0000313" key="1">
    <source>
        <dbReference type="EMBL" id="MBB4142789.1"/>
    </source>
</evidence>
<gene>
    <name evidence="1" type="ORF">GGQ72_001288</name>
</gene>
<evidence type="ECO:0000313" key="2">
    <source>
        <dbReference type="Proteomes" id="UP000519897"/>
    </source>
</evidence>
<dbReference type="InterPro" id="IPR007460">
    <property type="entry name" value="BrnT_toxin"/>
</dbReference>